<protein>
    <submittedName>
        <fullName evidence="2">Uncharacterized protein</fullName>
    </submittedName>
</protein>
<evidence type="ECO:0000313" key="2">
    <source>
        <dbReference type="EMBL" id="WVZ74546.1"/>
    </source>
</evidence>
<name>A0AAQ3WV32_PASNO</name>
<dbReference type="AlphaFoldDB" id="A0AAQ3WV32"/>
<dbReference type="EMBL" id="CP144749">
    <property type="protein sequence ID" value="WVZ74546.1"/>
    <property type="molecule type" value="Genomic_DNA"/>
</dbReference>
<feature type="transmembrane region" description="Helical" evidence="1">
    <location>
        <begin position="7"/>
        <end position="29"/>
    </location>
</feature>
<organism evidence="2 3">
    <name type="scientific">Paspalum notatum var. saurae</name>
    <dbReference type="NCBI Taxonomy" id="547442"/>
    <lineage>
        <taxon>Eukaryota</taxon>
        <taxon>Viridiplantae</taxon>
        <taxon>Streptophyta</taxon>
        <taxon>Embryophyta</taxon>
        <taxon>Tracheophyta</taxon>
        <taxon>Spermatophyta</taxon>
        <taxon>Magnoliopsida</taxon>
        <taxon>Liliopsida</taxon>
        <taxon>Poales</taxon>
        <taxon>Poaceae</taxon>
        <taxon>PACMAD clade</taxon>
        <taxon>Panicoideae</taxon>
        <taxon>Andropogonodae</taxon>
        <taxon>Paspaleae</taxon>
        <taxon>Paspalinae</taxon>
        <taxon>Paspalum</taxon>
    </lineage>
</organism>
<accession>A0AAQ3WV32</accession>
<proteinExistence type="predicted"/>
<evidence type="ECO:0000313" key="3">
    <source>
        <dbReference type="Proteomes" id="UP001341281"/>
    </source>
</evidence>
<keyword evidence="1" id="KW-0812">Transmembrane</keyword>
<keyword evidence="1" id="KW-0472">Membrane</keyword>
<gene>
    <name evidence="2" type="ORF">U9M48_022714</name>
</gene>
<evidence type="ECO:0000256" key="1">
    <source>
        <dbReference type="SAM" id="Phobius"/>
    </source>
</evidence>
<reference evidence="2 3" key="1">
    <citation type="submission" date="2024-02" db="EMBL/GenBank/DDBJ databases">
        <title>High-quality chromosome-scale genome assembly of Pensacola bahiagrass (Paspalum notatum Flugge var. saurae).</title>
        <authorList>
            <person name="Vega J.M."/>
            <person name="Podio M."/>
            <person name="Orjuela J."/>
            <person name="Siena L.A."/>
            <person name="Pessino S.C."/>
            <person name="Combes M.C."/>
            <person name="Mariac C."/>
            <person name="Albertini E."/>
            <person name="Pupilli F."/>
            <person name="Ortiz J.P.A."/>
            <person name="Leblanc O."/>
        </authorList>
    </citation>
    <scope>NUCLEOTIDE SEQUENCE [LARGE SCALE GENOMIC DNA]</scope>
    <source>
        <strain evidence="2">R1</strain>
        <tissue evidence="2">Leaf</tissue>
    </source>
</reference>
<sequence>MPRRWGFAYASGFDGVYAVSGGCLTGAFLGSGPALFVYCCSAAAVAGSSIMVGTSISLQLLLALQAVEWRSRSRQLLDCYRLAELPGSWAWAATGVHGEAVYLGGARPAAATNLQCCLPPAFDGRRGLRNRC</sequence>
<feature type="transmembrane region" description="Helical" evidence="1">
    <location>
        <begin position="35"/>
        <end position="64"/>
    </location>
</feature>
<keyword evidence="1" id="KW-1133">Transmembrane helix</keyword>
<dbReference type="Proteomes" id="UP001341281">
    <property type="component" value="Chromosome 05"/>
</dbReference>
<keyword evidence="3" id="KW-1185">Reference proteome</keyword>